<dbReference type="Gene3D" id="3.20.20.20">
    <property type="entry name" value="Dihydropteroate synthase-like"/>
    <property type="match status" value="1"/>
</dbReference>
<dbReference type="InterPro" id="IPR011005">
    <property type="entry name" value="Dihydropteroate_synth-like_sf"/>
</dbReference>
<dbReference type="NCBIfam" id="NF003375">
    <property type="entry name" value="PRK04452.1-1"/>
    <property type="match status" value="1"/>
</dbReference>
<evidence type="ECO:0000256" key="1">
    <source>
        <dbReference type="ARBA" id="ARBA00022994"/>
    </source>
</evidence>
<dbReference type="PATRIC" id="fig|301375.6.peg.578"/>
<name>A0A101IJ87_9EURY</name>
<evidence type="ECO:0000313" key="4">
    <source>
        <dbReference type="EMBL" id="KUK96013.1"/>
    </source>
</evidence>
<keyword evidence="1" id="KW-0484">Methanogenesis</keyword>
<gene>
    <name evidence="2" type="primary">cdhD</name>
    <name evidence="4" type="ORF">XE07_1449</name>
</gene>
<sequence length="450" mass="48504">MGEKLNISDLNKKLAEMDVKSLEGVTIEGDIELEIDTGAGGVGPLFAYYFGEEVAKVAVQLVNMAKAFGYPVESLLQPVAVAQAISPAPAELAKAAPEVPAFKIPDTLKSAKFAVGTDKTWKTQIQEVQLGATKAEGGSRGHVIKIGGEKAMPFFYDAAMPNRPVVTIDVFDMPIGMAKAVKMHYEDVMSDPADWAKKAVKEFGADLVTTHLISTDPLIKDTPAKEAVKVVEDVLQAVDVPIVIGGSGNPEKDVEVLSKASEVAQGERALIASASLNLDWEAIGKSCAANNNVCLAWTQLEINAQKELDRKLMKVAGVPRDSIVMDPTTAALAYGMDFAYTNMERIRLGGLKGDEELNFPMSSGTTNAWGVREAWMVNSPNKDDSSWGDRMLRGPIWEILTGFSLAMAGVDIFMMMNPIAVAYLQEITQSLMGLVKAETPDTTNWISMEV</sequence>
<feature type="domain" description="CO dehydrogenase/acetyl-CoA synthase delta subunit TIM barrel" evidence="3">
    <location>
        <begin position="127"/>
        <end position="378"/>
    </location>
</feature>
<dbReference type="NCBIfam" id="TIGR00381">
    <property type="entry name" value="cdhD"/>
    <property type="match status" value="1"/>
</dbReference>
<dbReference type="GO" id="GO:0006730">
    <property type="term" value="P:one-carbon metabolic process"/>
    <property type="evidence" value="ECO:0007669"/>
    <property type="project" value="InterPro"/>
</dbReference>
<dbReference type="EMBL" id="LGHB01000022">
    <property type="protein sequence ID" value="KUK96013.1"/>
    <property type="molecule type" value="Genomic_DNA"/>
</dbReference>
<comment type="subunit">
    <text evidence="2">Heterodimer of delta and gamma chains. The ACDS complex is made up of alpha, epsilon, beta, gamma and delta chains with a probable stoichiometry of (alpha(2)epsilon(2))(4)-beta(8)-(gamma(1)delta(1))(8).</text>
</comment>
<dbReference type="InterPro" id="IPR016041">
    <property type="entry name" value="Ac-CoA_synth_d_su_TIM-brl"/>
</dbReference>
<dbReference type="GO" id="GO:0015948">
    <property type="term" value="P:methanogenesis"/>
    <property type="evidence" value="ECO:0007669"/>
    <property type="project" value="UniProtKB-KW"/>
</dbReference>
<evidence type="ECO:0000313" key="5">
    <source>
        <dbReference type="Proteomes" id="UP000053961"/>
    </source>
</evidence>
<dbReference type="PANTHER" id="PTHR36214">
    <property type="match status" value="1"/>
</dbReference>
<comment type="function">
    <text evidence="2">Part of a complex that catalyzes the reversible cleavage of acetyl-CoA, allowing autotrophic growth from CO(2). Probably maintains the overall quaternary structure of the ACDS complex.</text>
</comment>
<evidence type="ECO:0000259" key="3">
    <source>
        <dbReference type="Pfam" id="PF03599"/>
    </source>
</evidence>
<dbReference type="SUPFAM" id="SSF51717">
    <property type="entry name" value="Dihydropteroate synthetase-like"/>
    <property type="match status" value="1"/>
</dbReference>
<dbReference type="InterPro" id="IPR004486">
    <property type="entry name" value="CO_DH/Ac-CoA_synth_dsu"/>
</dbReference>
<organism evidence="4 5">
    <name type="scientific">Methanothrix harundinacea</name>
    <dbReference type="NCBI Taxonomy" id="301375"/>
    <lineage>
        <taxon>Archaea</taxon>
        <taxon>Methanobacteriati</taxon>
        <taxon>Methanobacteriota</taxon>
        <taxon>Stenosarchaea group</taxon>
        <taxon>Methanomicrobia</taxon>
        <taxon>Methanotrichales</taxon>
        <taxon>Methanotrichaceae</taxon>
        <taxon>Methanothrix</taxon>
    </lineage>
</organism>
<reference evidence="5" key="1">
    <citation type="journal article" date="2015" name="MBio">
        <title>Genome-Resolved Metagenomic Analysis Reveals Roles for Candidate Phyla and Other Microbial Community Members in Biogeochemical Transformations in Oil Reservoirs.</title>
        <authorList>
            <person name="Hu P."/>
            <person name="Tom L."/>
            <person name="Singh A."/>
            <person name="Thomas B.C."/>
            <person name="Baker B.J."/>
            <person name="Piceno Y.M."/>
            <person name="Andersen G.L."/>
            <person name="Banfield J.F."/>
        </authorList>
    </citation>
    <scope>NUCLEOTIDE SEQUENCE [LARGE SCALE GENOMIC DNA]</scope>
</reference>
<accession>A0A101IJ87</accession>
<dbReference type="Proteomes" id="UP000053961">
    <property type="component" value="Unassembled WGS sequence"/>
</dbReference>
<dbReference type="InterPro" id="IPR051069">
    <property type="entry name" value="ACDS_complex_subunit"/>
</dbReference>
<dbReference type="Pfam" id="PF03599">
    <property type="entry name" value="CdhD"/>
    <property type="match status" value="1"/>
</dbReference>
<protein>
    <recommendedName>
        <fullName evidence="2">Acetyl-CoA decarbonylase/synthase complex subunit delta</fullName>
        <shortName evidence="2">ACDS complex subunit delta</shortName>
    </recommendedName>
    <alternativeName>
        <fullName evidence="2">Corrinoid/iron-sulfur component small subunit</fullName>
    </alternativeName>
</protein>
<comment type="similarity">
    <text evidence="2">Belongs to the CdhD family.</text>
</comment>
<comment type="caution">
    <text evidence="4">The sequence shown here is derived from an EMBL/GenBank/DDBJ whole genome shotgun (WGS) entry which is preliminary data.</text>
</comment>
<evidence type="ECO:0000256" key="2">
    <source>
        <dbReference type="HAMAP-Rule" id="MF_01135"/>
    </source>
</evidence>
<dbReference type="PANTHER" id="PTHR36214:SF5">
    <property type="entry name" value="ACETYL-COA DECARBONYLASE_SYNTHASE COMPLEX SUBUNIT DELTA"/>
    <property type="match status" value="1"/>
</dbReference>
<dbReference type="HAMAP" id="MF_01135">
    <property type="entry name" value="CdhD"/>
    <property type="match status" value="1"/>
</dbReference>
<dbReference type="AlphaFoldDB" id="A0A101IJ87"/>
<proteinExistence type="inferred from homology"/>